<accession>A0AAD6TY95</accession>
<evidence type="ECO:0000256" key="3">
    <source>
        <dbReference type="SAM" id="MobiDB-lite"/>
    </source>
</evidence>
<protein>
    <recommendedName>
        <fullName evidence="4">RRM domain-containing protein</fullName>
    </recommendedName>
</protein>
<evidence type="ECO:0000256" key="2">
    <source>
        <dbReference type="PROSITE-ProRule" id="PRU00176"/>
    </source>
</evidence>
<evidence type="ECO:0000256" key="1">
    <source>
        <dbReference type="ARBA" id="ARBA00022884"/>
    </source>
</evidence>
<feature type="region of interest" description="Disordered" evidence="3">
    <location>
        <begin position="270"/>
        <end position="325"/>
    </location>
</feature>
<keyword evidence="6" id="KW-1185">Reference proteome</keyword>
<evidence type="ECO:0000313" key="6">
    <source>
        <dbReference type="Proteomes" id="UP001222325"/>
    </source>
</evidence>
<dbReference type="InterPro" id="IPR012677">
    <property type="entry name" value="Nucleotide-bd_a/b_plait_sf"/>
</dbReference>
<feature type="region of interest" description="Disordered" evidence="3">
    <location>
        <begin position="392"/>
        <end position="430"/>
    </location>
</feature>
<dbReference type="Gene3D" id="3.30.70.330">
    <property type="match status" value="2"/>
</dbReference>
<dbReference type="SMART" id="SM00360">
    <property type="entry name" value="RRM"/>
    <property type="match status" value="2"/>
</dbReference>
<dbReference type="PROSITE" id="PS50102">
    <property type="entry name" value="RRM"/>
    <property type="match status" value="1"/>
</dbReference>
<comment type="caution">
    <text evidence="5">The sequence shown here is derived from an EMBL/GenBank/DDBJ whole genome shotgun (WGS) entry which is preliminary data.</text>
</comment>
<dbReference type="Pfam" id="PF00076">
    <property type="entry name" value="RRM_1"/>
    <property type="match status" value="1"/>
</dbReference>
<dbReference type="CDD" id="cd00590">
    <property type="entry name" value="RRM_SF"/>
    <property type="match status" value="2"/>
</dbReference>
<feature type="compositionally biased region" description="Low complexity" evidence="3">
    <location>
        <begin position="289"/>
        <end position="306"/>
    </location>
</feature>
<dbReference type="Proteomes" id="UP001222325">
    <property type="component" value="Unassembled WGS sequence"/>
</dbReference>
<dbReference type="GO" id="GO:0003723">
    <property type="term" value="F:RNA binding"/>
    <property type="evidence" value="ECO:0007669"/>
    <property type="project" value="UniProtKB-UniRule"/>
</dbReference>
<evidence type="ECO:0000259" key="4">
    <source>
        <dbReference type="PROSITE" id="PS50102"/>
    </source>
</evidence>
<sequence>MAAGSSAESYPPHPYLNRPSLFITNLPTHVTEMDIKNSFQSADWHDLRATVSFNRSKNRRRRGALRPQLDFADLNSAEKALATLHRRPIPNIDPPVILQFSTTVSLNPIPAPDPAVSPRIIKSLPPGCTEATLYDAIRPYGPLYSVRIDPTAGGLVQFWTEDNAQDVEICLLVAQPPMVLKAYDACSLFCSNICFDLNAAALRTHFAEFGNVTSTEIITHAQTRKSRGIGFVTFSLASEAAAAMAAMHGAEIQWRTLSVTYRVLRKKNDHGRPARNIVEEPSSPPTDPGPSTEDSPPSKPAPSSDEPSPEPVHRTKRKRKNEVFKSSVTQLNKELECLQALYATELEARKAAQADAASLRNELEGVNRALEMAESRLKIMQLEADRPLWEQAKKKREEDERAERAREEERRRAAEIADSRRRMEEFQAQERERKRAAEVERLRREAEERARREKEERERLAREKAERERKEKEAREKREREARWRAATQAEELRCERRDEQMWGAGTWTPIRALARLRLQMDEFDRIKFSEAQPLTFRAIPWPVLTDPLDMDVEQIDWHTVEAFFARAKSQMAANIAEYNSLVERVHRMFHPDKWKARGVLLTVMDEELRASLETAGNIVAQAMTPLWRKSKGYT</sequence>
<organism evidence="5 6">
    <name type="scientific">Mycena belliarum</name>
    <dbReference type="NCBI Taxonomy" id="1033014"/>
    <lineage>
        <taxon>Eukaryota</taxon>
        <taxon>Fungi</taxon>
        <taxon>Dikarya</taxon>
        <taxon>Basidiomycota</taxon>
        <taxon>Agaricomycotina</taxon>
        <taxon>Agaricomycetes</taxon>
        <taxon>Agaricomycetidae</taxon>
        <taxon>Agaricales</taxon>
        <taxon>Marasmiineae</taxon>
        <taxon>Mycenaceae</taxon>
        <taxon>Mycena</taxon>
    </lineage>
</organism>
<name>A0AAD6TY95_9AGAR</name>
<keyword evidence="1 2" id="KW-0694">RNA-binding</keyword>
<feature type="domain" description="RRM" evidence="4">
    <location>
        <begin position="186"/>
        <end position="264"/>
    </location>
</feature>
<gene>
    <name evidence="5" type="ORF">B0H15DRAFT_856518</name>
</gene>
<dbReference type="SUPFAM" id="SSF54928">
    <property type="entry name" value="RNA-binding domain, RBD"/>
    <property type="match status" value="2"/>
</dbReference>
<evidence type="ECO:0000313" key="5">
    <source>
        <dbReference type="EMBL" id="KAJ7080599.1"/>
    </source>
</evidence>
<dbReference type="AlphaFoldDB" id="A0AAD6TY95"/>
<dbReference type="PANTHER" id="PTHR48027">
    <property type="entry name" value="HETEROGENEOUS NUCLEAR RIBONUCLEOPROTEIN 87F-RELATED"/>
    <property type="match status" value="1"/>
</dbReference>
<dbReference type="InterPro" id="IPR000504">
    <property type="entry name" value="RRM_dom"/>
</dbReference>
<feature type="region of interest" description="Disordered" evidence="3">
    <location>
        <begin position="453"/>
        <end position="480"/>
    </location>
</feature>
<dbReference type="EMBL" id="JARJCN010000054">
    <property type="protein sequence ID" value="KAJ7080599.1"/>
    <property type="molecule type" value="Genomic_DNA"/>
</dbReference>
<proteinExistence type="predicted"/>
<dbReference type="InterPro" id="IPR052462">
    <property type="entry name" value="SLIRP/GR-RBP-like"/>
</dbReference>
<reference evidence="5" key="1">
    <citation type="submission" date="2023-03" db="EMBL/GenBank/DDBJ databases">
        <title>Massive genome expansion in bonnet fungi (Mycena s.s.) driven by repeated elements and novel gene families across ecological guilds.</title>
        <authorList>
            <consortium name="Lawrence Berkeley National Laboratory"/>
            <person name="Harder C.B."/>
            <person name="Miyauchi S."/>
            <person name="Viragh M."/>
            <person name="Kuo A."/>
            <person name="Thoen E."/>
            <person name="Andreopoulos B."/>
            <person name="Lu D."/>
            <person name="Skrede I."/>
            <person name="Drula E."/>
            <person name="Henrissat B."/>
            <person name="Morin E."/>
            <person name="Kohler A."/>
            <person name="Barry K."/>
            <person name="LaButti K."/>
            <person name="Morin E."/>
            <person name="Salamov A."/>
            <person name="Lipzen A."/>
            <person name="Mereny Z."/>
            <person name="Hegedus B."/>
            <person name="Baldrian P."/>
            <person name="Stursova M."/>
            <person name="Weitz H."/>
            <person name="Taylor A."/>
            <person name="Grigoriev I.V."/>
            <person name="Nagy L.G."/>
            <person name="Martin F."/>
            <person name="Kauserud H."/>
        </authorList>
    </citation>
    <scope>NUCLEOTIDE SEQUENCE</scope>
    <source>
        <strain evidence="5">CBHHK173m</strain>
    </source>
</reference>
<dbReference type="InterPro" id="IPR035979">
    <property type="entry name" value="RBD_domain_sf"/>
</dbReference>